<accession>A0A9P6MGG4</accession>
<dbReference type="AlphaFoldDB" id="A0A9P6MGG4"/>
<feature type="region of interest" description="Disordered" evidence="1">
    <location>
        <begin position="1"/>
        <end position="27"/>
    </location>
</feature>
<comment type="caution">
    <text evidence="2">The sequence shown here is derived from an EMBL/GenBank/DDBJ whole genome shotgun (WGS) entry which is preliminary data.</text>
</comment>
<sequence>MTTSPRYSFSPPGGAPNTNGPSPLRLYYTASDSPLQSYYNNTTFSSPLLQDELAAAENELNSQAAAKELANYGLVKYATLAVAAPFEAAQTLLQVQYLPNDDLFNEDEDDLEQC</sequence>
<organism evidence="2 3">
    <name type="scientific">Modicella reniformis</name>
    <dbReference type="NCBI Taxonomy" id="1440133"/>
    <lineage>
        <taxon>Eukaryota</taxon>
        <taxon>Fungi</taxon>
        <taxon>Fungi incertae sedis</taxon>
        <taxon>Mucoromycota</taxon>
        <taxon>Mortierellomycotina</taxon>
        <taxon>Mortierellomycetes</taxon>
        <taxon>Mortierellales</taxon>
        <taxon>Mortierellaceae</taxon>
        <taxon>Modicella</taxon>
    </lineage>
</organism>
<evidence type="ECO:0000256" key="1">
    <source>
        <dbReference type="SAM" id="MobiDB-lite"/>
    </source>
</evidence>
<proteinExistence type="predicted"/>
<evidence type="ECO:0000313" key="3">
    <source>
        <dbReference type="Proteomes" id="UP000749646"/>
    </source>
</evidence>
<evidence type="ECO:0000313" key="2">
    <source>
        <dbReference type="EMBL" id="KAF9999031.1"/>
    </source>
</evidence>
<protein>
    <submittedName>
        <fullName evidence="2">Uncharacterized protein</fullName>
    </submittedName>
</protein>
<gene>
    <name evidence="2" type="ORF">BGZ65_005540</name>
</gene>
<reference evidence="2" key="1">
    <citation type="journal article" date="2020" name="Fungal Divers.">
        <title>Resolving the Mortierellaceae phylogeny through synthesis of multi-gene phylogenetics and phylogenomics.</title>
        <authorList>
            <person name="Vandepol N."/>
            <person name="Liber J."/>
            <person name="Desiro A."/>
            <person name="Na H."/>
            <person name="Kennedy M."/>
            <person name="Barry K."/>
            <person name="Grigoriev I.V."/>
            <person name="Miller A.N."/>
            <person name="O'Donnell K."/>
            <person name="Stajich J.E."/>
            <person name="Bonito G."/>
        </authorList>
    </citation>
    <scope>NUCLEOTIDE SEQUENCE</scope>
    <source>
        <strain evidence="2">MES-2147</strain>
    </source>
</reference>
<dbReference type="EMBL" id="JAAAHW010000785">
    <property type="protein sequence ID" value="KAF9999031.1"/>
    <property type="molecule type" value="Genomic_DNA"/>
</dbReference>
<keyword evidence="3" id="KW-1185">Reference proteome</keyword>
<name>A0A9P6MGG4_9FUNG</name>
<dbReference type="Proteomes" id="UP000749646">
    <property type="component" value="Unassembled WGS sequence"/>
</dbReference>
<dbReference type="OrthoDB" id="77989at2759"/>